<dbReference type="KEGG" id="mane:DP065_02430"/>
<dbReference type="InterPro" id="IPR013805">
    <property type="entry name" value="GrpE_CC"/>
</dbReference>
<keyword evidence="5" id="KW-0175">Coiled coil</keyword>
<dbReference type="PRINTS" id="PR00773">
    <property type="entry name" value="GRPEPROTEIN"/>
</dbReference>
<evidence type="ECO:0000256" key="5">
    <source>
        <dbReference type="SAM" id="Coils"/>
    </source>
</evidence>
<accession>A0A2Z4NDC8</accession>
<evidence type="ECO:0000256" key="2">
    <source>
        <dbReference type="ARBA" id="ARBA00023186"/>
    </source>
</evidence>
<dbReference type="InterPro" id="IPR000740">
    <property type="entry name" value="GrpE"/>
</dbReference>
<dbReference type="AlphaFoldDB" id="A0A2Z4NDC8"/>
<keyword evidence="2 3" id="KW-0143">Chaperone</keyword>
<dbReference type="InterPro" id="IPR009012">
    <property type="entry name" value="GrpE_head"/>
</dbReference>
<comment type="similarity">
    <text evidence="1 3 4">Belongs to the GrpE family.</text>
</comment>
<dbReference type="SUPFAM" id="SSF51064">
    <property type="entry name" value="Head domain of nucleotide exchange factor GrpE"/>
    <property type="match status" value="1"/>
</dbReference>
<feature type="coiled-coil region" evidence="5">
    <location>
        <begin position="86"/>
        <end position="152"/>
    </location>
</feature>
<dbReference type="GO" id="GO:0000774">
    <property type="term" value="F:adenyl-nucleotide exchange factor activity"/>
    <property type="evidence" value="ECO:0007669"/>
    <property type="project" value="InterPro"/>
</dbReference>
<gene>
    <name evidence="3 6" type="primary">grpE</name>
    <name evidence="6" type="ORF">DP065_02430</name>
</gene>
<comment type="subunit">
    <text evidence="3">Homodimer.</text>
</comment>
<dbReference type="PANTHER" id="PTHR21237:SF23">
    <property type="entry name" value="GRPE PROTEIN HOMOLOG, MITOCHONDRIAL"/>
    <property type="match status" value="1"/>
</dbReference>
<dbReference type="PANTHER" id="PTHR21237">
    <property type="entry name" value="GRPE PROTEIN"/>
    <property type="match status" value="1"/>
</dbReference>
<protein>
    <recommendedName>
        <fullName evidence="3">Protein GrpE</fullName>
    </recommendedName>
    <alternativeName>
        <fullName evidence="3">HSP-70 cofactor</fullName>
    </alternativeName>
</protein>
<evidence type="ECO:0000256" key="3">
    <source>
        <dbReference type="HAMAP-Rule" id="MF_01151"/>
    </source>
</evidence>
<comment type="function">
    <text evidence="3">Participates actively in the response to hyperosmotic and heat shock by preventing the aggregation of stress-denatured proteins, in association with DnaK and GrpE. It is the nucleotide exchange factor for DnaK and may function as a thermosensor. Unfolded proteins bind initially to DnaJ; upon interaction with the DnaJ-bound protein, DnaK hydrolyzes its bound ATP, resulting in the formation of a stable complex. GrpE releases ADP from DnaK; ATP binding to DnaK triggers the release of the substrate protein, thus completing the reaction cycle. Several rounds of ATP-dependent interactions between DnaJ, DnaK and GrpE are required for fully efficient folding.</text>
</comment>
<evidence type="ECO:0000313" key="6">
    <source>
        <dbReference type="EMBL" id="AWX69592.1"/>
    </source>
</evidence>
<dbReference type="Gene3D" id="2.30.22.10">
    <property type="entry name" value="Head domain of nucleotide exchange factor GrpE"/>
    <property type="match status" value="1"/>
</dbReference>
<dbReference type="Gene3D" id="3.90.20.20">
    <property type="match status" value="1"/>
</dbReference>
<keyword evidence="7" id="KW-1185">Reference proteome</keyword>
<comment type="subcellular location">
    <subcellularLocation>
        <location evidence="3">Cytoplasm</location>
    </subcellularLocation>
</comment>
<keyword evidence="3" id="KW-0346">Stress response</keyword>
<dbReference type="GO" id="GO:0005737">
    <property type="term" value="C:cytoplasm"/>
    <property type="evidence" value="ECO:0007669"/>
    <property type="project" value="UniProtKB-SubCell"/>
</dbReference>
<dbReference type="RefSeq" id="WP_033179030.1">
    <property type="nucleotide sequence ID" value="NZ_CP030140.1"/>
</dbReference>
<proteinExistence type="inferred from homology"/>
<name>A0A2Z4NDC8_9BACT</name>
<reference evidence="7" key="1">
    <citation type="submission" date="2018-06" db="EMBL/GenBank/DDBJ databases">
        <title>Complete genome sequences of Mycoplasma anatis, M. anseris and M. cloacale type strains.</title>
        <authorList>
            <person name="Grozner D."/>
            <person name="Forro B."/>
            <person name="Sulyok K.M."/>
            <person name="Marton S."/>
            <person name="Kreizinger Z."/>
            <person name="Banyai K."/>
            <person name="Gyuranecz M."/>
        </authorList>
    </citation>
    <scope>NUCLEOTIDE SEQUENCE [LARGE SCALE GENOMIC DNA]</scope>
    <source>
        <strain evidence="7">ATCC 49234</strain>
    </source>
</reference>
<dbReference type="GO" id="GO:0006457">
    <property type="term" value="P:protein folding"/>
    <property type="evidence" value="ECO:0007669"/>
    <property type="project" value="InterPro"/>
</dbReference>
<dbReference type="SUPFAM" id="SSF58014">
    <property type="entry name" value="Coiled-coil domain of nucleotide exchange factor GrpE"/>
    <property type="match status" value="1"/>
</dbReference>
<dbReference type="GO" id="GO:0042803">
    <property type="term" value="F:protein homodimerization activity"/>
    <property type="evidence" value="ECO:0007669"/>
    <property type="project" value="InterPro"/>
</dbReference>
<sequence>MKKLNNFDYVEFQITRIENQQISYPFSKAIIKGHLNIDLKPVLNEMLLSKEYDEKTNLLVIEKKEEKKKIKYEIKLIKHTEPKPVIKKLLNQIVVLEKQNHSLEEQNSNLLNQNQKQKDEYLAMQNDFKNQIEILQNKAQQTINDHKQKNSEHFDEQLKKAKEYALQKFLEEILNPLNNIEIAIKAALNMDNPAVKNFAIGFNMLYQQIDQILNDFQVSKIIPKEGDVFDPNIHQVYELVESDLAKDIIIQVKNIGYKLHDRVIKPALVIVSK</sequence>
<dbReference type="GO" id="GO:0051082">
    <property type="term" value="F:unfolded protein binding"/>
    <property type="evidence" value="ECO:0007669"/>
    <property type="project" value="TreeGrafter"/>
</dbReference>
<dbReference type="EMBL" id="CP030140">
    <property type="protein sequence ID" value="AWX69592.1"/>
    <property type="molecule type" value="Genomic_DNA"/>
</dbReference>
<organism evidence="6 7">
    <name type="scientific">[Mycoplasma] anseris</name>
    <dbReference type="NCBI Taxonomy" id="92400"/>
    <lineage>
        <taxon>Bacteria</taxon>
        <taxon>Bacillati</taxon>
        <taxon>Mycoplasmatota</taxon>
        <taxon>Mycoplasmoidales</taxon>
        <taxon>Metamycoplasmataceae</taxon>
        <taxon>Metamycoplasma</taxon>
    </lineage>
</organism>
<evidence type="ECO:0000313" key="7">
    <source>
        <dbReference type="Proteomes" id="UP000250218"/>
    </source>
</evidence>
<evidence type="ECO:0000256" key="4">
    <source>
        <dbReference type="RuleBase" id="RU004478"/>
    </source>
</evidence>
<evidence type="ECO:0000256" key="1">
    <source>
        <dbReference type="ARBA" id="ARBA00009054"/>
    </source>
</evidence>
<dbReference type="Pfam" id="PF01025">
    <property type="entry name" value="GrpE"/>
    <property type="match status" value="1"/>
</dbReference>
<dbReference type="GO" id="GO:0051087">
    <property type="term" value="F:protein-folding chaperone binding"/>
    <property type="evidence" value="ECO:0007669"/>
    <property type="project" value="InterPro"/>
</dbReference>
<dbReference type="HAMAP" id="MF_01151">
    <property type="entry name" value="GrpE"/>
    <property type="match status" value="1"/>
</dbReference>
<dbReference type="CDD" id="cd00446">
    <property type="entry name" value="GrpE"/>
    <property type="match status" value="1"/>
</dbReference>
<dbReference type="Proteomes" id="UP000250218">
    <property type="component" value="Chromosome"/>
</dbReference>
<keyword evidence="3" id="KW-0963">Cytoplasm</keyword>